<sequence>MDLSTAQIAKRTKDPNAPRGQTVGAAHLDDGLCLRVSEMANKPSPPGDRLPHRALQEPHSFLPASHS</sequence>
<feature type="region of interest" description="Disordered" evidence="1">
    <location>
        <begin position="38"/>
        <end position="67"/>
    </location>
</feature>
<reference evidence="3" key="1">
    <citation type="journal article" date="2019" name="Int. J. Syst. Evol. Microbiol.">
        <title>The Global Catalogue of Microorganisms (GCM) 10K type strain sequencing project: providing services to taxonomists for standard genome sequencing and annotation.</title>
        <authorList>
            <consortium name="The Broad Institute Genomics Platform"/>
            <consortium name="The Broad Institute Genome Sequencing Center for Infectious Disease"/>
            <person name="Wu L."/>
            <person name="Ma J."/>
        </authorList>
    </citation>
    <scope>NUCLEOTIDE SEQUENCE [LARGE SCALE GENOMIC DNA]</scope>
    <source>
        <strain evidence="3">JCM 17459</strain>
    </source>
</reference>
<feature type="region of interest" description="Disordered" evidence="1">
    <location>
        <begin position="1"/>
        <end position="24"/>
    </location>
</feature>
<dbReference type="Proteomes" id="UP001499841">
    <property type="component" value="Unassembled WGS sequence"/>
</dbReference>
<accession>A0ABP8EYG9</accession>
<keyword evidence="3" id="KW-1185">Reference proteome</keyword>
<comment type="caution">
    <text evidence="2">The sequence shown here is derived from an EMBL/GenBank/DDBJ whole genome shotgun (WGS) entry which is preliminary data.</text>
</comment>
<name>A0ABP8EYG9_9MICO</name>
<proteinExistence type="predicted"/>
<evidence type="ECO:0000256" key="1">
    <source>
        <dbReference type="SAM" id="MobiDB-lite"/>
    </source>
</evidence>
<evidence type="ECO:0000313" key="2">
    <source>
        <dbReference type="EMBL" id="GAA4289041.1"/>
    </source>
</evidence>
<organism evidence="2 3">
    <name type="scientific">Georgenia daeguensis</name>
    <dbReference type="NCBI Taxonomy" id="908355"/>
    <lineage>
        <taxon>Bacteria</taxon>
        <taxon>Bacillati</taxon>
        <taxon>Actinomycetota</taxon>
        <taxon>Actinomycetes</taxon>
        <taxon>Micrococcales</taxon>
        <taxon>Bogoriellaceae</taxon>
        <taxon>Georgenia</taxon>
    </lineage>
</organism>
<gene>
    <name evidence="2" type="ORF">GCM10022262_34020</name>
</gene>
<evidence type="ECO:0000313" key="3">
    <source>
        <dbReference type="Proteomes" id="UP001499841"/>
    </source>
</evidence>
<protein>
    <submittedName>
        <fullName evidence="2">Uncharacterized protein</fullName>
    </submittedName>
</protein>
<dbReference type="EMBL" id="BAABBA010000021">
    <property type="protein sequence ID" value="GAA4289041.1"/>
    <property type="molecule type" value="Genomic_DNA"/>
</dbReference>